<evidence type="ECO:0000256" key="2">
    <source>
        <dbReference type="ARBA" id="ARBA00023306"/>
    </source>
</evidence>
<dbReference type="InterPro" id="IPR040389">
    <property type="entry name" value="SMR"/>
</dbReference>
<dbReference type="AlphaFoldDB" id="A0A835H084"/>
<dbReference type="GO" id="GO:0004860">
    <property type="term" value="F:protein kinase inhibitor activity"/>
    <property type="evidence" value="ECO:0007669"/>
    <property type="project" value="UniProtKB-KW"/>
</dbReference>
<dbReference type="Proteomes" id="UP000631114">
    <property type="component" value="Unassembled WGS sequence"/>
</dbReference>
<evidence type="ECO:0000313" key="4">
    <source>
        <dbReference type="EMBL" id="KAF9590900.1"/>
    </source>
</evidence>
<dbReference type="PANTHER" id="PTHR33142:SF114">
    <property type="entry name" value="CYCLIN-DEPENDENT PROTEIN KINASE INHIBITOR SMR14"/>
    <property type="match status" value="1"/>
</dbReference>
<name>A0A835H084_9MAGN</name>
<reference evidence="4 5" key="1">
    <citation type="submission" date="2020-10" db="EMBL/GenBank/DDBJ databases">
        <title>The Coptis chinensis genome and diversification of protoberbering-type alkaloids.</title>
        <authorList>
            <person name="Wang B."/>
            <person name="Shu S."/>
            <person name="Song C."/>
            <person name="Liu Y."/>
        </authorList>
    </citation>
    <scope>NUCLEOTIDE SEQUENCE [LARGE SCALE GENOMIC DNA]</scope>
    <source>
        <strain evidence="4">HL-2020</strain>
        <tissue evidence="4">Leaf</tissue>
    </source>
</reference>
<protein>
    <submittedName>
        <fullName evidence="4">Uncharacterized protein</fullName>
    </submittedName>
</protein>
<dbReference type="PANTHER" id="PTHR33142">
    <property type="entry name" value="CYCLIN-DEPENDENT PROTEIN KINASE INHIBITOR SMR13"/>
    <property type="match status" value="1"/>
</dbReference>
<dbReference type="OrthoDB" id="1933617at2759"/>
<organism evidence="4 5">
    <name type="scientific">Coptis chinensis</name>
    <dbReference type="NCBI Taxonomy" id="261450"/>
    <lineage>
        <taxon>Eukaryota</taxon>
        <taxon>Viridiplantae</taxon>
        <taxon>Streptophyta</taxon>
        <taxon>Embryophyta</taxon>
        <taxon>Tracheophyta</taxon>
        <taxon>Spermatophyta</taxon>
        <taxon>Magnoliopsida</taxon>
        <taxon>Ranunculales</taxon>
        <taxon>Ranunculaceae</taxon>
        <taxon>Coptidoideae</taxon>
        <taxon>Coptis</taxon>
    </lineage>
</organism>
<evidence type="ECO:0000256" key="3">
    <source>
        <dbReference type="SAM" id="MobiDB-lite"/>
    </source>
</evidence>
<gene>
    <name evidence="4" type="ORF">IFM89_000156</name>
</gene>
<proteinExistence type="predicted"/>
<keyword evidence="2" id="KW-0131">Cell cycle</keyword>
<evidence type="ECO:0000256" key="1">
    <source>
        <dbReference type="ARBA" id="ARBA00023013"/>
    </source>
</evidence>
<keyword evidence="1" id="KW-0649">Protein kinase inhibitor</keyword>
<sequence>MKQDCESTTPTSELFKEECPILVSQECELGRHETEGEKKEEECKVLAGVEEVRLPSLGELKVDEEDDGLRTPTSLDHMIPVSKQCPPAPRKPKSLPTKKRKASSNVCYSRMELIFPPLVPDLGRKIKKSRVSDSTTN</sequence>
<dbReference type="GO" id="GO:0005634">
    <property type="term" value="C:nucleus"/>
    <property type="evidence" value="ECO:0007669"/>
    <property type="project" value="TreeGrafter"/>
</dbReference>
<feature type="compositionally biased region" description="Basic residues" evidence="3">
    <location>
        <begin position="90"/>
        <end position="102"/>
    </location>
</feature>
<keyword evidence="5" id="KW-1185">Reference proteome</keyword>
<comment type="caution">
    <text evidence="4">The sequence shown here is derived from an EMBL/GenBank/DDBJ whole genome shotgun (WGS) entry which is preliminary data.</text>
</comment>
<evidence type="ECO:0000313" key="5">
    <source>
        <dbReference type="Proteomes" id="UP000631114"/>
    </source>
</evidence>
<dbReference type="EMBL" id="JADFTS010000008">
    <property type="protein sequence ID" value="KAF9590900.1"/>
    <property type="molecule type" value="Genomic_DNA"/>
</dbReference>
<dbReference type="GO" id="GO:0032875">
    <property type="term" value="P:regulation of DNA endoreduplication"/>
    <property type="evidence" value="ECO:0007669"/>
    <property type="project" value="InterPro"/>
</dbReference>
<accession>A0A835H084</accession>
<feature type="region of interest" description="Disordered" evidence="3">
    <location>
        <begin position="61"/>
        <end position="102"/>
    </location>
</feature>